<dbReference type="PANTHER" id="PTHR11654">
    <property type="entry name" value="OLIGOPEPTIDE TRANSPORTER-RELATED"/>
    <property type="match status" value="1"/>
</dbReference>
<dbReference type="AlphaFoldDB" id="A0A6V7NGX1"/>
<reference evidence="7" key="1">
    <citation type="submission" date="2020-07" db="EMBL/GenBank/DDBJ databases">
        <authorList>
            <person name="Lin J."/>
        </authorList>
    </citation>
    <scope>NUCLEOTIDE SEQUENCE</scope>
</reference>
<feature type="transmembrane region" description="Helical" evidence="6">
    <location>
        <begin position="54"/>
        <end position="75"/>
    </location>
</feature>
<keyword evidence="5 6" id="KW-0472">Membrane</keyword>
<evidence type="ECO:0000256" key="6">
    <source>
        <dbReference type="SAM" id="Phobius"/>
    </source>
</evidence>
<keyword evidence="3 6" id="KW-0812">Transmembrane</keyword>
<accession>A0A6V7NGX1</accession>
<evidence type="ECO:0000256" key="3">
    <source>
        <dbReference type="ARBA" id="ARBA00022692"/>
    </source>
</evidence>
<dbReference type="GO" id="GO:0016020">
    <property type="term" value="C:membrane"/>
    <property type="evidence" value="ECO:0007669"/>
    <property type="project" value="UniProtKB-SubCell"/>
</dbReference>
<evidence type="ECO:0000256" key="1">
    <source>
        <dbReference type="ARBA" id="ARBA00004141"/>
    </source>
</evidence>
<keyword evidence="4 6" id="KW-1133">Transmembrane helix</keyword>
<dbReference type="SUPFAM" id="SSF103473">
    <property type="entry name" value="MFS general substrate transporter"/>
    <property type="match status" value="1"/>
</dbReference>
<evidence type="ECO:0000313" key="7">
    <source>
        <dbReference type="EMBL" id="CAD1817832.1"/>
    </source>
</evidence>
<comment type="similarity">
    <text evidence="2">Belongs to the major facilitator superfamily. Proton-dependent oligopeptide transporter (POT/PTR) (TC 2.A.17) family.</text>
</comment>
<sequence>MCLLTLAVSIPALKPPPCKESCPQASTLQLGIFSLDYQFDEFDAKERMHKLSFFNWWFFSIFLGTLFAFTVLVYLQDNVGWAIGYGIPTIGLVISVAIFLVGTPFYRHKVPQGSSFVKMVRVLVAAAKKWRLKLPSDPKELHELDLGVYEKKRNFRIDSTNSMRFVRFYLFLKWRILNINDEQGTNM</sequence>
<dbReference type="GO" id="GO:0022857">
    <property type="term" value="F:transmembrane transporter activity"/>
    <property type="evidence" value="ECO:0007669"/>
    <property type="project" value="InterPro"/>
</dbReference>
<evidence type="ECO:0000256" key="5">
    <source>
        <dbReference type="ARBA" id="ARBA00023136"/>
    </source>
</evidence>
<dbReference type="InterPro" id="IPR000109">
    <property type="entry name" value="POT_fam"/>
</dbReference>
<evidence type="ECO:0000256" key="2">
    <source>
        <dbReference type="ARBA" id="ARBA00005982"/>
    </source>
</evidence>
<comment type="subcellular location">
    <subcellularLocation>
        <location evidence="1">Membrane</location>
        <topology evidence="1">Multi-pass membrane protein</topology>
    </subcellularLocation>
</comment>
<dbReference type="InterPro" id="IPR036259">
    <property type="entry name" value="MFS_trans_sf"/>
</dbReference>
<evidence type="ECO:0000256" key="4">
    <source>
        <dbReference type="ARBA" id="ARBA00022989"/>
    </source>
</evidence>
<dbReference type="Pfam" id="PF00854">
    <property type="entry name" value="PTR2"/>
    <property type="match status" value="1"/>
</dbReference>
<proteinExistence type="inferred from homology"/>
<feature type="transmembrane region" description="Helical" evidence="6">
    <location>
        <begin position="81"/>
        <end position="102"/>
    </location>
</feature>
<dbReference type="Gene3D" id="1.20.1250.20">
    <property type="entry name" value="MFS general substrate transporter like domains"/>
    <property type="match status" value="1"/>
</dbReference>
<protein>
    <submittedName>
        <fullName evidence="7">Uncharacterized protein</fullName>
    </submittedName>
</protein>
<name>A0A6V7NGX1_ANACO</name>
<dbReference type="EMBL" id="LR862138">
    <property type="protein sequence ID" value="CAD1817832.1"/>
    <property type="molecule type" value="Genomic_DNA"/>
</dbReference>
<organism evidence="7">
    <name type="scientific">Ananas comosus var. bracteatus</name>
    <name type="common">red pineapple</name>
    <dbReference type="NCBI Taxonomy" id="296719"/>
    <lineage>
        <taxon>Eukaryota</taxon>
        <taxon>Viridiplantae</taxon>
        <taxon>Streptophyta</taxon>
        <taxon>Embryophyta</taxon>
        <taxon>Tracheophyta</taxon>
        <taxon>Spermatophyta</taxon>
        <taxon>Magnoliopsida</taxon>
        <taxon>Liliopsida</taxon>
        <taxon>Poales</taxon>
        <taxon>Bromeliaceae</taxon>
        <taxon>Bromelioideae</taxon>
        <taxon>Ananas</taxon>
    </lineage>
</organism>
<gene>
    <name evidence="7" type="ORF">CB5_LOCUS1043</name>
</gene>